<gene>
    <name evidence="2" type="ORF">T440DRAFT_512287</name>
</gene>
<evidence type="ECO:0000313" key="2">
    <source>
        <dbReference type="EMBL" id="KAF2844274.1"/>
    </source>
</evidence>
<reference evidence="2" key="1">
    <citation type="submission" date="2020-01" db="EMBL/GenBank/DDBJ databases">
        <authorList>
            <consortium name="DOE Joint Genome Institute"/>
            <person name="Haridas S."/>
            <person name="Albert R."/>
            <person name="Binder M."/>
            <person name="Bloem J."/>
            <person name="Labutti K."/>
            <person name="Salamov A."/>
            <person name="Andreopoulos B."/>
            <person name="Baker S.E."/>
            <person name="Barry K."/>
            <person name="Bills G."/>
            <person name="Bluhm B.H."/>
            <person name="Cannon C."/>
            <person name="Castanera R."/>
            <person name="Culley D.E."/>
            <person name="Daum C."/>
            <person name="Ezra D."/>
            <person name="Gonzalez J.B."/>
            <person name="Henrissat B."/>
            <person name="Kuo A."/>
            <person name="Liang C."/>
            <person name="Lipzen A."/>
            <person name="Lutzoni F."/>
            <person name="Magnuson J."/>
            <person name="Mondo S."/>
            <person name="Nolan M."/>
            <person name="Ohm R."/>
            <person name="Pangilinan J."/>
            <person name="Park H.-J."/>
            <person name="Ramirez L."/>
            <person name="Alfaro M."/>
            <person name="Sun H."/>
            <person name="Tritt A."/>
            <person name="Yoshinaga Y."/>
            <person name="Zwiers L.-H."/>
            <person name="Turgeon B.G."/>
            <person name="Goodwin S.B."/>
            <person name="Spatafora J.W."/>
            <person name="Crous P.W."/>
            <person name="Grigoriev I.V."/>
        </authorList>
    </citation>
    <scope>NUCLEOTIDE SEQUENCE</scope>
    <source>
        <strain evidence="2">IPT5</strain>
    </source>
</reference>
<proteinExistence type="predicted"/>
<dbReference type="AlphaFoldDB" id="A0A6A7ANG7"/>
<accession>A0A6A7ANG7</accession>
<organism evidence="2 3">
    <name type="scientific">Plenodomus tracheiphilus IPT5</name>
    <dbReference type="NCBI Taxonomy" id="1408161"/>
    <lineage>
        <taxon>Eukaryota</taxon>
        <taxon>Fungi</taxon>
        <taxon>Dikarya</taxon>
        <taxon>Ascomycota</taxon>
        <taxon>Pezizomycotina</taxon>
        <taxon>Dothideomycetes</taxon>
        <taxon>Pleosporomycetidae</taxon>
        <taxon>Pleosporales</taxon>
        <taxon>Pleosporineae</taxon>
        <taxon>Leptosphaeriaceae</taxon>
        <taxon>Plenodomus</taxon>
    </lineage>
</organism>
<dbReference type="Proteomes" id="UP000799423">
    <property type="component" value="Unassembled WGS sequence"/>
</dbReference>
<protein>
    <submittedName>
        <fullName evidence="2">Uncharacterized protein</fullName>
    </submittedName>
</protein>
<dbReference type="EMBL" id="MU006394">
    <property type="protein sequence ID" value="KAF2844274.1"/>
    <property type="molecule type" value="Genomic_DNA"/>
</dbReference>
<name>A0A6A7ANG7_9PLEO</name>
<evidence type="ECO:0000313" key="3">
    <source>
        <dbReference type="Proteomes" id="UP000799423"/>
    </source>
</evidence>
<keyword evidence="3" id="KW-1185">Reference proteome</keyword>
<evidence type="ECO:0000256" key="1">
    <source>
        <dbReference type="SAM" id="MobiDB-lite"/>
    </source>
</evidence>
<feature type="region of interest" description="Disordered" evidence="1">
    <location>
        <begin position="194"/>
        <end position="222"/>
    </location>
</feature>
<sequence length="269" mass="29057">MHLLSLGTHCPLRLFPPTEPVASRAPSHPRSSWRLRRPLQMTGTTGGNYVDRGYFSVETVTLLVALNLQTSFRYQDRSTSVRPALTLEAGIFVPTIRPGELARGILSRIQSHLKDLMWPAILCDKACQPIVTWSILSCETEPTASSTIGSGKDGYAEAQRPAAAHFPAADSSHTSIQRMTAPFSVAHPGILGITTAPENSPVPRSVARDPPEPDSAEPTNDASLAALSSDTVDTTTVIVRHGEIPDDTAISNAMLQLQPERWLCSETQA</sequence>